<feature type="compositionally biased region" description="Low complexity" evidence="1">
    <location>
        <begin position="107"/>
        <end position="120"/>
    </location>
</feature>
<accession>A0AAD9I832</accession>
<sequence length="1186" mass="127634">METLIADIMSSPDPLHESPPGPVVPSSRRITRSQVSRRVFALPAEKTPRKQTFELDVGDKKSPQKILVTVEAENRGDDNDGRDPTGVSRKLFQSPSVSKSARRAKAKTTLTAGTTGTTTTIVPVRGLSDDEDGAVGHVAATPQRRRRPPSESHSHTDQEMVAAGEEFTMISIGSLPSMQPRSSMMQPAQDDEFGETTSLIISQTLESLRQSRRNNEEQVGGETGDQMHIDQAPAEQVHEKEEDEEEDEEEEEEEEEEELDQEQHVVQPSTTSPTPTAIAPSDGPVRNTSPAIAIASVEVSDIESPPSVQHQSPREDTSRPPPFRRHRRTHSTETPLDQVSPAEGPPGPGSNHLDAPAHLERPTLSPIVRAGRALQLVTSDPPSPRERESVLGSPFRRSGPKSSQSPAQHASLTHPNGAPDPVAAAAEADLSPSQPVGPPQPQLQQERSWADALSPLKLIKDLVAHGAQRLSPRAPRSGLPITRAKTEPALEAGEQTKTVDDVLRGMPRGRTASVSSSARADIASNDGYEMAWEAEGSPGPAPRYEETLAVTGSSMLANRHSPLADDGDVHMSEDTDQMGTEDVEAETPPVSDAGSKDGAEDHDGFNEREATEEDIWAIEASRPTPSPKKAKQEAPRQSALPGPRRRDRQRPEEVEEEEEYSLLSQLRRSRLQAASQAAPSAVPPTKRMFGDLSSFFSSPAVAPDTQPSGFGLLSALSAQPRAGELHAERQRQTALGSSRNEKGGRPSSRSQMAFQLGNPDHFDIFSPVRRGEPPAAPAVAEPLQDTPNHRSSPPAARDHPSVAPIPQKRNFTPRLRRPARAGLSTNPWLFSRPTPTLPGAVLDDEDEQEDEEHGHAGGEDDQSDTATIPDPALEQDEGTFRAPSLRPLPDRAMSPTKSCLRSPLKPKTPGRVVDFDGDAMSPLTQARARVVRRRASMSSGANKGASARVSPEEERLGRRAPDPPVITAPVAAQVPISSRVPRLCSFGTSTGLGSLGRKTASAGSSLFTRSGEEDKENERLGGGEEPTDAAAPAAASSAPSSQPRRSLLATSTNALPTKATAAAAAAATPRHHLSPTQWSKDHWVRLDQLLQERRQSSGPLPFQLRHPGAVALRKTADGRRALLGKQVTSVQGGGAESMVLEAWHLDVVDAFRAEVGGWDEAVLARRLFALMLGEERRRAGLVPLRR</sequence>
<feature type="region of interest" description="Disordered" evidence="1">
    <location>
        <begin position="469"/>
        <end position="520"/>
    </location>
</feature>
<feature type="compositionally biased region" description="Polar residues" evidence="1">
    <location>
        <begin position="174"/>
        <end position="186"/>
    </location>
</feature>
<evidence type="ECO:0000256" key="1">
    <source>
        <dbReference type="SAM" id="MobiDB-lite"/>
    </source>
</evidence>
<keyword evidence="3" id="KW-1185">Reference proteome</keyword>
<feature type="compositionally biased region" description="Low complexity" evidence="1">
    <location>
        <begin position="419"/>
        <end position="434"/>
    </location>
</feature>
<feature type="compositionally biased region" description="Basic and acidic residues" evidence="1">
    <location>
        <begin position="1010"/>
        <end position="1022"/>
    </location>
</feature>
<reference evidence="2" key="1">
    <citation type="journal article" date="2023" name="Mol. Plant Microbe Interact.">
        <title>Elucidating the Obligate Nature and Biological Capacity of an Invasive Fungal Corn Pathogen.</title>
        <authorList>
            <person name="MacCready J.S."/>
            <person name="Roggenkamp E.M."/>
            <person name="Gdanetz K."/>
            <person name="Chilvers M.I."/>
        </authorList>
    </citation>
    <scope>NUCLEOTIDE SEQUENCE</scope>
    <source>
        <strain evidence="2">PM02</strain>
    </source>
</reference>
<feature type="compositionally biased region" description="Acidic residues" evidence="1">
    <location>
        <begin position="241"/>
        <end position="260"/>
    </location>
</feature>
<dbReference type="Proteomes" id="UP001217918">
    <property type="component" value="Unassembled WGS sequence"/>
</dbReference>
<feature type="compositionally biased region" description="Low complexity" evidence="1">
    <location>
        <begin position="268"/>
        <end position="281"/>
    </location>
</feature>
<feature type="region of interest" description="Disordered" evidence="1">
    <location>
        <begin position="1"/>
        <end position="32"/>
    </location>
</feature>
<evidence type="ECO:0000313" key="3">
    <source>
        <dbReference type="Proteomes" id="UP001217918"/>
    </source>
</evidence>
<feature type="compositionally biased region" description="Acidic residues" evidence="1">
    <location>
        <begin position="842"/>
        <end position="851"/>
    </location>
</feature>
<feature type="compositionally biased region" description="Basic and acidic residues" evidence="1">
    <location>
        <begin position="594"/>
        <end position="609"/>
    </location>
</feature>
<proteinExistence type="predicted"/>
<feature type="compositionally biased region" description="Low complexity" evidence="1">
    <location>
        <begin position="661"/>
        <end position="684"/>
    </location>
</feature>
<feature type="region of interest" description="Disordered" evidence="1">
    <location>
        <begin position="550"/>
        <end position="967"/>
    </location>
</feature>
<feature type="compositionally biased region" description="Acidic residues" evidence="1">
    <location>
        <begin position="574"/>
        <end position="585"/>
    </location>
</feature>
<dbReference type="EMBL" id="JAQQPM010000005">
    <property type="protein sequence ID" value="KAK2071982.1"/>
    <property type="molecule type" value="Genomic_DNA"/>
</dbReference>
<evidence type="ECO:0000313" key="2">
    <source>
        <dbReference type="EMBL" id="KAK2071982.1"/>
    </source>
</evidence>
<feature type="compositionally biased region" description="Basic and acidic residues" evidence="1">
    <location>
        <begin position="148"/>
        <end position="158"/>
    </location>
</feature>
<feature type="region of interest" description="Disordered" evidence="1">
    <location>
        <begin position="71"/>
        <end position="449"/>
    </location>
</feature>
<feature type="compositionally biased region" description="Polar residues" evidence="1">
    <location>
        <begin position="195"/>
        <end position="208"/>
    </location>
</feature>
<comment type="caution">
    <text evidence="2">The sequence shown here is derived from an EMBL/GenBank/DDBJ whole genome shotgun (WGS) entry which is preliminary data.</text>
</comment>
<feature type="region of interest" description="Disordered" evidence="1">
    <location>
        <begin position="988"/>
        <end position="1046"/>
    </location>
</feature>
<feature type="compositionally biased region" description="Polar residues" evidence="1">
    <location>
        <begin position="400"/>
        <end position="414"/>
    </location>
</feature>
<protein>
    <submittedName>
        <fullName evidence="2">Uncharacterized protein</fullName>
    </submittedName>
</protein>
<dbReference type="AlphaFoldDB" id="A0AAD9I832"/>
<organism evidence="2 3">
    <name type="scientific">Phyllachora maydis</name>
    <dbReference type="NCBI Taxonomy" id="1825666"/>
    <lineage>
        <taxon>Eukaryota</taxon>
        <taxon>Fungi</taxon>
        <taxon>Dikarya</taxon>
        <taxon>Ascomycota</taxon>
        <taxon>Pezizomycotina</taxon>
        <taxon>Sordariomycetes</taxon>
        <taxon>Sordariomycetidae</taxon>
        <taxon>Phyllachorales</taxon>
        <taxon>Phyllachoraceae</taxon>
        <taxon>Phyllachora</taxon>
    </lineage>
</organism>
<gene>
    <name evidence="2" type="ORF">P8C59_006363</name>
</gene>
<name>A0AAD9I832_9PEZI</name>
<feature type="compositionally biased region" description="Basic and acidic residues" evidence="1">
    <location>
        <begin position="72"/>
        <end position="83"/>
    </location>
</feature>
<feature type="compositionally biased region" description="Low complexity" evidence="1">
    <location>
        <begin position="1029"/>
        <end position="1041"/>
    </location>
</feature>
<feature type="compositionally biased region" description="Basic and acidic residues" evidence="1">
    <location>
        <begin position="950"/>
        <end position="961"/>
    </location>
</feature>